<comment type="caution">
    <text evidence="8">The sequence shown here is derived from an EMBL/GenBank/DDBJ whole genome shotgun (WGS) entry which is preliminary data.</text>
</comment>
<dbReference type="Pfam" id="PF00190">
    <property type="entry name" value="Cupin_1"/>
    <property type="match status" value="2"/>
</dbReference>
<dbReference type="InterPro" id="IPR050253">
    <property type="entry name" value="Seed_Storage-Functional"/>
</dbReference>
<gene>
    <name evidence="8" type="ORF">SASPL_114386</name>
</gene>
<evidence type="ECO:0000313" key="9">
    <source>
        <dbReference type="Proteomes" id="UP000298416"/>
    </source>
</evidence>
<reference evidence="8" key="1">
    <citation type="submission" date="2018-01" db="EMBL/GenBank/DDBJ databases">
        <authorList>
            <person name="Mao J.F."/>
        </authorList>
    </citation>
    <scope>NUCLEOTIDE SEQUENCE</scope>
    <source>
        <strain evidence="8">Huo1</strain>
        <tissue evidence="8">Leaf</tissue>
    </source>
</reference>
<feature type="chain" id="PRO_5036515396" description="Cupin type-1 domain-containing protein" evidence="5">
    <location>
        <begin position="24"/>
        <end position="495"/>
    </location>
</feature>
<keyword evidence="3 5" id="KW-0708">Seed storage protein</keyword>
<dbReference type="SMART" id="SM00835">
    <property type="entry name" value="Cupin_1"/>
    <property type="match status" value="2"/>
</dbReference>
<evidence type="ECO:0000256" key="1">
    <source>
        <dbReference type="ARBA" id="ARBA00007178"/>
    </source>
</evidence>
<proteinExistence type="inferred from homology"/>
<dbReference type="AlphaFoldDB" id="A0A8X8ZZA5"/>
<dbReference type="InterPro" id="IPR006044">
    <property type="entry name" value="11S_seedstore_pln"/>
</dbReference>
<name>A0A8X8ZZA5_SALSN</name>
<dbReference type="InterPro" id="IPR014710">
    <property type="entry name" value="RmlC-like_jellyroll"/>
</dbReference>
<protein>
    <recommendedName>
        <fullName evidence="7">Cupin type-1 domain-containing protein</fullName>
    </recommendedName>
</protein>
<feature type="domain" description="Cupin type-1" evidence="7">
    <location>
        <begin position="304"/>
        <end position="454"/>
    </location>
</feature>
<dbReference type="OrthoDB" id="1903982at2759"/>
<dbReference type="InterPro" id="IPR022379">
    <property type="entry name" value="11S_seedstore_CS"/>
</dbReference>
<evidence type="ECO:0000256" key="5">
    <source>
        <dbReference type="RuleBase" id="RU003681"/>
    </source>
</evidence>
<dbReference type="PANTHER" id="PTHR31189:SF59">
    <property type="entry name" value="11S GLOBULIN SUBUNIT BETA-LIKE"/>
    <property type="match status" value="1"/>
</dbReference>
<keyword evidence="5" id="KW-0732">Signal</keyword>
<evidence type="ECO:0000256" key="2">
    <source>
        <dbReference type="ARBA" id="ARBA00022761"/>
    </source>
</evidence>
<dbReference type="Gene3D" id="2.60.120.10">
    <property type="entry name" value="Jelly Rolls"/>
    <property type="match status" value="2"/>
</dbReference>
<dbReference type="PRINTS" id="PR00439">
    <property type="entry name" value="11SGLOBULIN"/>
</dbReference>
<dbReference type="FunFam" id="2.60.120.10:FF:000073">
    <property type="entry name" value="Glycinin G1"/>
    <property type="match status" value="1"/>
</dbReference>
<sequence length="495" mass="56427">MASTSSLLLITFLCAALLNGSSALIEQQHQDPLWQNLRQPQQHRLRARTDCRVERLTAQEPTLRFDSEAGRTEFWDRNNQQFECAGVAAVRNFIQPRGLLLPHYNNAPQLLYVVRGKGLLGAVIPGCAETFETEMPQGEHYQSSRSFVDRHQKVRQFRKGDVLALPAGITLWFYNNGEERLETVALLDTGSEINQLDHTFRNFFLAGKPRGEAQSSQSYRSRPRGESENERNNVFYPFDEELLAEIFNVDRETARKLKSEDDFRGQIVRADKFNIVFPGQEEERESRRISNGFEETLCSAKLRLNLDEPSRADIYNPRGGRISTVNSHKLPILNSLRLSAEKGVLHRNAIIAPHWNVNAHSAIYITRGSGRFQVVGHNGRSVFDGEVREGQMIIVPQNFVVIKKASDEEGLEWISFKTNDNAIVSPLAGRLSALRAMPEEVLMNAYDISREEAKNLKYKRDESRIMSSTSSRRSSRYPSRPWPIDYALDVIKSMM</sequence>
<evidence type="ECO:0000256" key="4">
    <source>
        <dbReference type="ARBA" id="ARBA00023157"/>
    </source>
</evidence>
<dbReference type="InterPro" id="IPR006045">
    <property type="entry name" value="Cupin_1"/>
</dbReference>
<dbReference type="Proteomes" id="UP000298416">
    <property type="component" value="Unassembled WGS sequence"/>
</dbReference>
<dbReference type="PANTHER" id="PTHR31189">
    <property type="entry name" value="OS03G0336100 PROTEIN-RELATED"/>
    <property type="match status" value="1"/>
</dbReference>
<comment type="subunit">
    <text evidence="5">Hexamer; each subunit is composed of an acidic and a basic chain derived from a single precursor and linked by a disulfide bond.</text>
</comment>
<comment type="function">
    <text evidence="5">Seed storage protein.</text>
</comment>
<evidence type="ECO:0000313" key="8">
    <source>
        <dbReference type="EMBL" id="KAG6423977.1"/>
    </source>
</evidence>
<dbReference type="CDD" id="cd02243">
    <property type="entry name" value="cupin_11S_legumin_C"/>
    <property type="match status" value="1"/>
</dbReference>
<keyword evidence="2 5" id="KW-0758">Storage protein</keyword>
<dbReference type="CDD" id="cd02242">
    <property type="entry name" value="cupin_11S_legumin_N"/>
    <property type="match status" value="1"/>
</dbReference>
<feature type="signal peptide" evidence="5">
    <location>
        <begin position="1"/>
        <end position="23"/>
    </location>
</feature>
<evidence type="ECO:0000259" key="7">
    <source>
        <dbReference type="SMART" id="SM00835"/>
    </source>
</evidence>
<accession>A0A8X8ZZA5</accession>
<comment type="similarity">
    <text evidence="1 5">Belongs to the 11S seed storage protein (globulins) family.</text>
</comment>
<dbReference type="InterPro" id="IPR011051">
    <property type="entry name" value="RmlC_Cupin_sf"/>
</dbReference>
<reference evidence="8" key="2">
    <citation type="submission" date="2020-08" db="EMBL/GenBank/DDBJ databases">
        <title>Plant Genome Project.</title>
        <authorList>
            <person name="Zhang R.-G."/>
        </authorList>
    </citation>
    <scope>NUCLEOTIDE SEQUENCE</scope>
    <source>
        <strain evidence="8">Huo1</strain>
        <tissue evidence="8">Leaf</tissue>
    </source>
</reference>
<dbReference type="SUPFAM" id="SSF51182">
    <property type="entry name" value="RmlC-like cupins"/>
    <property type="match status" value="1"/>
</dbReference>
<evidence type="ECO:0000256" key="6">
    <source>
        <dbReference type="SAM" id="MobiDB-lite"/>
    </source>
</evidence>
<dbReference type="EMBL" id="PNBA02000005">
    <property type="protein sequence ID" value="KAG6423977.1"/>
    <property type="molecule type" value="Genomic_DNA"/>
</dbReference>
<keyword evidence="9" id="KW-1185">Reference proteome</keyword>
<feature type="domain" description="Cupin type-1" evidence="7">
    <location>
        <begin position="54"/>
        <end position="255"/>
    </location>
</feature>
<dbReference type="PROSITE" id="PS00305">
    <property type="entry name" value="11S_SEED_STORAGE"/>
    <property type="match status" value="1"/>
</dbReference>
<evidence type="ECO:0000256" key="3">
    <source>
        <dbReference type="ARBA" id="ARBA00023129"/>
    </source>
</evidence>
<dbReference type="GO" id="GO:0045735">
    <property type="term" value="F:nutrient reservoir activity"/>
    <property type="evidence" value="ECO:0007669"/>
    <property type="project" value="UniProtKB-KW"/>
</dbReference>
<feature type="region of interest" description="Disordered" evidence="6">
    <location>
        <begin position="211"/>
        <end position="231"/>
    </location>
</feature>
<organism evidence="8">
    <name type="scientific">Salvia splendens</name>
    <name type="common">Scarlet sage</name>
    <dbReference type="NCBI Taxonomy" id="180675"/>
    <lineage>
        <taxon>Eukaryota</taxon>
        <taxon>Viridiplantae</taxon>
        <taxon>Streptophyta</taxon>
        <taxon>Embryophyta</taxon>
        <taxon>Tracheophyta</taxon>
        <taxon>Spermatophyta</taxon>
        <taxon>Magnoliopsida</taxon>
        <taxon>eudicotyledons</taxon>
        <taxon>Gunneridae</taxon>
        <taxon>Pentapetalae</taxon>
        <taxon>asterids</taxon>
        <taxon>lamiids</taxon>
        <taxon>Lamiales</taxon>
        <taxon>Lamiaceae</taxon>
        <taxon>Nepetoideae</taxon>
        <taxon>Mentheae</taxon>
        <taxon>Salviinae</taxon>
        <taxon>Salvia</taxon>
        <taxon>Salvia subgen. Calosphace</taxon>
        <taxon>core Calosphace</taxon>
    </lineage>
</organism>
<keyword evidence="4 5" id="KW-1015">Disulfide bond</keyword>